<dbReference type="InterPro" id="IPR000851">
    <property type="entry name" value="Ribosomal_uS5"/>
</dbReference>
<evidence type="ECO:0000256" key="3">
    <source>
        <dbReference type="ARBA" id="ARBA00022980"/>
    </source>
</evidence>
<feature type="region of interest" description="Disordered" evidence="10">
    <location>
        <begin position="21"/>
        <end position="56"/>
    </location>
</feature>
<reference evidence="12" key="1">
    <citation type="submission" date="2021-03" db="EMBL/GenBank/DDBJ databases">
        <title>Comparative genomics and phylogenomic investigation of the class Geoglossomycetes provide insights into ecological specialization and systematics.</title>
        <authorList>
            <person name="Melie T."/>
            <person name="Pirro S."/>
            <person name="Miller A.N."/>
            <person name="Quandt A."/>
        </authorList>
    </citation>
    <scope>NUCLEOTIDE SEQUENCE</scope>
    <source>
        <strain evidence="12">GBOQ0MN5Z8</strain>
    </source>
</reference>
<dbReference type="FunFam" id="3.30.230.10:FF:000041">
    <property type="entry name" value="37S ribosomal protein S5"/>
    <property type="match status" value="1"/>
</dbReference>
<comment type="subcellular location">
    <subcellularLocation>
        <location evidence="1">Mitochondrion</location>
    </subcellularLocation>
</comment>
<proteinExistence type="inferred from homology"/>
<name>A0A9P8IFI8_9PEZI</name>
<keyword evidence="3 8" id="KW-0689">Ribosomal protein</keyword>
<dbReference type="GO" id="GO:0006412">
    <property type="term" value="P:translation"/>
    <property type="evidence" value="ECO:0007669"/>
    <property type="project" value="InterPro"/>
</dbReference>
<gene>
    <name evidence="12" type="ORF">FGG08_000387</name>
</gene>
<dbReference type="FunFam" id="3.30.160.20:FF:000022">
    <property type="entry name" value="28S ribosomal protein S5, mitochondrial"/>
    <property type="match status" value="1"/>
</dbReference>
<dbReference type="AlphaFoldDB" id="A0A9P8IFI8"/>
<dbReference type="Pfam" id="PF00333">
    <property type="entry name" value="Ribosomal_S5"/>
    <property type="match status" value="1"/>
</dbReference>
<dbReference type="Gene3D" id="3.30.230.10">
    <property type="match status" value="1"/>
</dbReference>
<evidence type="ECO:0000313" key="12">
    <source>
        <dbReference type="EMBL" id="KAH0545556.1"/>
    </source>
</evidence>
<dbReference type="Pfam" id="PF03719">
    <property type="entry name" value="Ribosomal_S5_C"/>
    <property type="match status" value="1"/>
</dbReference>
<comment type="function">
    <text evidence="6">Component of the mitochondrial ribosome (mitoribosome), a dedicated translation machinery responsible for the synthesis of mitochondrial genome-encoded proteins, including at least some of the essential transmembrane subunits of the mitochondrial respiratory chain. The mitoribosomes are attached to the mitochondrial inner membrane and translation products are cotranslationally integrated into the membrane.</text>
</comment>
<evidence type="ECO:0000256" key="7">
    <source>
        <dbReference type="ARBA" id="ARBA00039335"/>
    </source>
</evidence>
<dbReference type="GO" id="GO:0003735">
    <property type="term" value="F:structural constituent of ribosome"/>
    <property type="evidence" value="ECO:0007669"/>
    <property type="project" value="UniProtKB-UniRule"/>
</dbReference>
<feature type="domain" description="S5 DRBM" evidence="11">
    <location>
        <begin position="229"/>
        <end position="292"/>
    </location>
</feature>
<dbReference type="EMBL" id="JAGHQL010000004">
    <property type="protein sequence ID" value="KAH0545556.1"/>
    <property type="molecule type" value="Genomic_DNA"/>
</dbReference>
<keyword evidence="13" id="KW-1185">Reference proteome</keyword>
<dbReference type="Gene3D" id="3.30.160.20">
    <property type="match status" value="1"/>
</dbReference>
<dbReference type="GO" id="GO:0003723">
    <property type="term" value="F:RNA binding"/>
    <property type="evidence" value="ECO:0007669"/>
    <property type="project" value="InterPro"/>
</dbReference>
<evidence type="ECO:0000256" key="6">
    <source>
        <dbReference type="ARBA" id="ARBA00037226"/>
    </source>
</evidence>
<organism evidence="12 13">
    <name type="scientific">Glutinoglossum americanum</name>
    <dbReference type="NCBI Taxonomy" id="1670608"/>
    <lineage>
        <taxon>Eukaryota</taxon>
        <taxon>Fungi</taxon>
        <taxon>Dikarya</taxon>
        <taxon>Ascomycota</taxon>
        <taxon>Pezizomycotina</taxon>
        <taxon>Geoglossomycetes</taxon>
        <taxon>Geoglossales</taxon>
        <taxon>Geoglossaceae</taxon>
        <taxon>Glutinoglossum</taxon>
    </lineage>
</organism>
<dbReference type="InterPro" id="IPR005324">
    <property type="entry name" value="Ribosomal_uS5_C"/>
</dbReference>
<evidence type="ECO:0000259" key="11">
    <source>
        <dbReference type="PROSITE" id="PS50881"/>
    </source>
</evidence>
<comment type="caution">
    <text evidence="12">The sequence shown here is derived from an EMBL/GenBank/DDBJ whole genome shotgun (WGS) entry which is preliminary data.</text>
</comment>
<evidence type="ECO:0000313" key="13">
    <source>
        <dbReference type="Proteomes" id="UP000698800"/>
    </source>
</evidence>
<dbReference type="GO" id="GO:0005763">
    <property type="term" value="C:mitochondrial small ribosomal subunit"/>
    <property type="evidence" value="ECO:0007669"/>
    <property type="project" value="UniProtKB-ARBA"/>
</dbReference>
<accession>A0A9P8IFI8</accession>
<evidence type="ECO:0000256" key="9">
    <source>
        <dbReference type="RuleBase" id="RU003823"/>
    </source>
</evidence>
<evidence type="ECO:0000256" key="10">
    <source>
        <dbReference type="SAM" id="MobiDB-lite"/>
    </source>
</evidence>
<dbReference type="SUPFAM" id="SSF54211">
    <property type="entry name" value="Ribosomal protein S5 domain 2-like"/>
    <property type="match status" value="1"/>
</dbReference>
<feature type="compositionally biased region" description="Polar residues" evidence="10">
    <location>
        <begin position="43"/>
        <end position="52"/>
    </location>
</feature>
<dbReference type="InterPro" id="IPR014721">
    <property type="entry name" value="Ribsml_uS5_D2-typ_fold_subgr"/>
</dbReference>
<dbReference type="PANTHER" id="PTHR48277:SF1">
    <property type="entry name" value="MITOCHONDRIAL RIBOSOMAL PROTEIN S5"/>
    <property type="match status" value="1"/>
</dbReference>
<evidence type="ECO:0000256" key="4">
    <source>
        <dbReference type="ARBA" id="ARBA00023128"/>
    </source>
</evidence>
<keyword evidence="5 8" id="KW-0687">Ribonucleoprotein</keyword>
<dbReference type="SUPFAM" id="SSF54768">
    <property type="entry name" value="dsRNA-binding domain-like"/>
    <property type="match status" value="1"/>
</dbReference>
<keyword evidence="4" id="KW-0496">Mitochondrion</keyword>
<dbReference type="OrthoDB" id="309483at2759"/>
<dbReference type="PANTHER" id="PTHR48277">
    <property type="entry name" value="MITOCHONDRIAL RIBOSOMAL PROTEIN S5"/>
    <property type="match status" value="1"/>
</dbReference>
<protein>
    <recommendedName>
        <fullName evidence="7">Small ribosomal subunit protein uS5m</fullName>
    </recommendedName>
</protein>
<comment type="similarity">
    <text evidence="2 9">Belongs to the universal ribosomal protein uS5 family.</text>
</comment>
<dbReference type="InterPro" id="IPR013810">
    <property type="entry name" value="Ribosomal_uS5_N"/>
</dbReference>
<dbReference type="PROSITE" id="PS50881">
    <property type="entry name" value="S5_DSRBD"/>
    <property type="match status" value="1"/>
</dbReference>
<sequence length="392" mass="44541">MNASRPVRCLLLRPIPTRPASFRSRPFHSSSSHSARRRPRSFNVKTADTGSSPPLIEQFKPYSEAEKAELAKHYSPEQLKAIEAGEQAINPQDLLYQGELRQDPFGLKYLDDLSTIRPVIDKPVRNPESNYDPNLRLKNEDEIVKDFAQWVKDLPAEPTRLDYMKFMDKRRMTVGSEKAERAPTSALAPKLPRINDPEIRYAKKDKDEDPSLVRLMQQTGFTSKDLKKIRTKNLVCHPVVNQTRMGKIRSWYYLTIAGNGNGLLGVGEGKAAEPEDARKQAELRAIRAMEPIQRYENRTIYGEVKGKVGAVELKLMTRPPGFGVRCQQYIFEMCRLAGITDLAARSSRSRNPMNTVKAAFQALKKQRLPEEIARARGLKMVDVRKVYYGGLV</sequence>
<dbReference type="Proteomes" id="UP000698800">
    <property type="component" value="Unassembled WGS sequence"/>
</dbReference>
<evidence type="ECO:0000256" key="5">
    <source>
        <dbReference type="ARBA" id="ARBA00023274"/>
    </source>
</evidence>
<evidence type="ECO:0000256" key="8">
    <source>
        <dbReference type="PROSITE-ProRule" id="PRU00268"/>
    </source>
</evidence>
<dbReference type="InterPro" id="IPR020568">
    <property type="entry name" value="Ribosomal_Su5_D2-typ_SF"/>
</dbReference>
<evidence type="ECO:0000256" key="1">
    <source>
        <dbReference type="ARBA" id="ARBA00004173"/>
    </source>
</evidence>
<evidence type="ECO:0000256" key="2">
    <source>
        <dbReference type="ARBA" id="ARBA00008945"/>
    </source>
</evidence>
<feature type="compositionally biased region" description="Low complexity" evidence="10">
    <location>
        <begin position="21"/>
        <end position="33"/>
    </location>
</feature>